<reference evidence="2" key="1">
    <citation type="submission" date="2019-10" db="EMBL/GenBank/DDBJ databases">
        <title>Lacipirellula parvula gen. nov., sp. nov., representing a lineage of planctomycetes widespread in freshwater anoxic habitats, and description of the family Lacipirellulaceae.</title>
        <authorList>
            <person name="Dedysh S.N."/>
            <person name="Kulichevskaya I.S."/>
            <person name="Beletsky A.V."/>
            <person name="Rakitin A.L."/>
            <person name="Mardanov A.V."/>
            <person name="Ivanova A.A."/>
            <person name="Saltykova V.X."/>
            <person name="Rijpstra W.I.C."/>
            <person name="Sinninghe Damste J.S."/>
            <person name="Ravin N.V."/>
        </authorList>
    </citation>
    <scope>NUCLEOTIDE SEQUENCE [LARGE SCALE GENOMIC DNA]</scope>
    <source>
        <strain evidence="2">PX69</strain>
    </source>
</reference>
<dbReference type="RefSeq" id="WP_152097430.1">
    <property type="nucleotide sequence ID" value="NZ_AP021861.1"/>
</dbReference>
<proteinExistence type="predicted"/>
<sequence>MAAERPQPIEKWFKNASSLKRRRAWRAARDGAIPSENRSSIDAMKETNLHSQEKLYFDLFASNSELTATRKMASAHIYLPPPKTIGDRCMPVFSISHVTIFFGIGLCSM</sequence>
<organism evidence="1 2">
    <name type="scientific">Lacipirellula parvula</name>
    <dbReference type="NCBI Taxonomy" id="2650471"/>
    <lineage>
        <taxon>Bacteria</taxon>
        <taxon>Pseudomonadati</taxon>
        <taxon>Planctomycetota</taxon>
        <taxon>Planctomycetia</taxon>
        <taxon>Pirellulales</taxon>
        <taxon>Lacipirellulaceae</taxon>
        <taxon>Lacipirellula</taxon>
    </lineage>
</organism>
<evidence type="ECO:0000313" key="2">
    <source>
        <dbReference type="Proteomes" id="UP000326837"/>
    </source>
</evidence>
<name>A0A5K7X411_9BACT</name>
<dbReference type="EMBL" id="AP021861">
    <property type="protein sequence ID" value="BBO31260.1"/>
    <property type="molecule type" value="Genomic_DNA"/>
</dbReference>
<protein>
    <submittedName>
        <fullName evidence="1">Uncharacterized protein</fullName>
    </submittedName>
</protein>
<dbReference type="Proteomes" id="UP000326837">
    <property type="component" value="Chromosome"/>
</dbReference>
<accession>A0A5K7X411</accession>
<evidence type="ECO:0000313" key="1">
    <source>
        <dbReference type="EMBL" id="BBO31260.1"/>
    </source>
</evidence>
<gene>
    <name evidence="1" type="ORF">PLANPX_0872</name>
</gene>
<keyword evidence="2" id="KW-1185">Reference proteome</keyword>
<dbReference type="AlphaFoldDB" id="A0A5K7X411"/>
<dbReference type="KEGG" id="lpav:PLANPX_0872"/>